<dbReference type="InterPro" id="IPR005490">
    <property type="entry name" value="LD_TPept_cat_dom"/>
</dbReference>
<dbReference type="Pfam" id="PF03734">
    <property type="entry name" value="YkuD"/>
    <property type="match status" value="1"/>
</dbReference>
<keyword evidence="13" id="KW-1185">Reference proteome</keyword>
<evidence type="ECO:0000256" key="10">
    <source>
        <dbReference type="SAM" id="MobiDB-lite"/>
    </source>
</evidence>
<dbReference type="GO" id="GO:0005576">
    <property type="term" value="C:extracellular region"/>
    <property type="evidence" value="ECO:0007669"/>
    <property type="project" value="TreeGrafter"/>
</dbReference>
<feature type="domain" description="L,D-TPase catalytic" evidence="11">
    <location>
        <begin position="171"/>
        <end position="296"/>
    </location>
</feature>
<dbReference type="UniPathway" id="UPA00219"/>
<organism evidence="12 13">
    <name type="scientific">Nostoc sphaeroides CCNUC1</name>
    <dbReference type="NCBI Taxonomy" id="2653204"/>
    <lineage>
        <taxon>Bacteria</taxon>
        <taxon>Bacillati</taxon>
        <taxon>Cyanobacteriota</taxon>
        <taxon>Cyanophyceae</taxon>
        <taxon>Nostocales</taxon>
        <taxon>Nostocaceae</taxon>
        <taxon>Nostoc</taxon>
    </lineage>
</organism>
<keyword evidence="4" id="KW-0808">Transferase</keyword>
<feature type="active site" description="Proton donor/acceptor" evidence="9">
    <location>
        <position position="256"/>
    </location>
</feature>
<keyword evidence="5" id="KW-0378">Hydrolase</keyword>
<reference evidence="12 13" key="1">
    <citation type="submission" date="2019-10" db="EMBL/GenBank/DDBJ databases">
        <title>Genomic and transcriptomic insights into the perfect genentic adaptation of a filamentous nitrogen-fixing cyanobacterium to rice fields.</title>
        <authorList>
            <person name="Chen Z."/>
        </authorList>
    </citation>
    <scope>NUCLEOTIDE SEQUENCE [LARGE SCALE GENOMIC DNA]</scope>
    <source>
        <strain evidence="12">CCNUC1</strain>
    </source>
</reference>
<dbReference type="CDD" id="cd16913">
    <property type="entry name" value="YkuD_like"/>
    <property type="match status" value="1"/>
</dbReference>
<comment type="pathway">
    <text evidence="1 9">Cell wall biogenesis; peptidoglycan biosynthesis.</text>
</comment>
<keyword evidence="6 9" id="KW-0133">Cell shape</keyword>
<evidence type="ECO:0000313" key="12">
    <source>
        <dbReference type="EMBL" id="QFS46849.1"/>
    </source>
</evidence>
<protein>
    <submittedName>
        <fullName evidence="12">ErfK/YbiS/YcfS/YnhG family protein</fullName>
    </submittedName>
</protein>
<dbReference type="AlphaFoldDB" id="A0A5P8W4B5"/>
<dbReference type="SUPFAM" id="SSF141523">
    <property type="entry name" value="L,D-transpeptidase catalytic domain-like"/>
    <property type="match status" value="1"/>
</dbReference>
<evidence type="ECO:0000256" key="8">
    <source>
        <dbReference type="ARBA" id="ARBA00023316"/>
    </source>
</evidence>
<feature type="active site" description="Nucleophile" evidence="9">
    <location>
        <position position="272"/>
    </location>
</feature>
<evidence type="ECO:0000256" key="2">
    <source>
        <dbReference type="ARBA" id="ARBA00005992"/>
    </source>
</evidence>
<evidence type="ECO:0000256" key="5">
    <source>
        <dbReference type="ARBA" id="ARBA00022801"/>
    </source>
</evidence>
<dbReference type="Gene3D" id="2.40.440.10">
    <property type="entry name" value="L,D-transpeptidase catalytic domain-like"/>
    <property type="match status" value="1"/>
</dbReference>
<dbReference type="PANTHER" id="PTHR30582:SF24">
    <property type="entry name" value="L,D-TRANSPEPTIDASE ERFK_SRFK-RELATED"/>
    <property type="match status" value="1"/>
</dbReference>
<dbReference type="Proteomes" id="UP000326678">
    <property type="component" value="Chromosome Gxm1"/>
</dbReference>
<keyword evidence="8 9" id="KW-0961">Cell wall biogenesis/degradation</keyword>
<evidence type="ECO:0000256" key="9">
    <source>
        <dbReference type="PROSITE-ProRule" id="PRU01373"/>
    </source>
</evidence>
<keyword evidence="7 9" id="KW-0573">Peptidoglycan synthesis</keyword>
<dbReference type="InterPro" id="IPR050979">
    <property type="entry name" value="LD-transpeptidase"/>
</dbReference>
<evidence type="ECO:0000259" key="11">
    <source>
        <dbReference type="PROSITE" id="PS52029"/>
    </source>
</evidence>
<gene>
    <name evidence="12" type="ORF">GXM_04330</name>
</gene>
<evidence type="ECO:0000256" key="7">
    <source>
        <dbReference type="ARBA" id="ARBA00022984"/>
    </source>
</evidence>
<feature type="compositionally biased region" description="Low complexity" evidence="10">
    <location>
        <begin position="54"/>
        <end position="64"/>
    </location>
</feature>
<dbReference type="GO" id="GO:0016757">
    <property type="term" value="F:glycosyltransferase activity"/>
    <property type="evidence" value="ECO:0007669"/>
    <property type="project" value="UniProtKB-KW"/>
</dbReference>
<dbReference type="KEGG" id="nsh:GXM_04330"/>
<dbReference type="GO" id="GO:0071555">
    <property type="term" value="P:cell wall organization"/>
    <property type="evidence" value="ECO:0007669"/>
    <property type="project" value="UniProtKB-UniRule"/>
</dbReference>
<feature type="region of interest" description="Disordered" evidence="10">
    <location>
        <begin position="37"/>
        <end position="64"/>
    </location>
</feature>
<dbReference type="EMBL" id="CP045226">
    <property type="protein sequence ID" value="QFS46849.1"/>
    <property type="molecule type" value="Genomic_DNA"/>
</dbReference>
<dbReference type="GO" id="GO:0018104">
    <property type="term" value="P:peptidoglycan-protein cross-linking"/>
    <property type="evidence" value="ECO:0007669"/>
    <property type="project" value="TreeGrafter"/>
</dbReference>
<evidence type="ECO:0000256" key="4">
    <source>
        <dbReference type="ARBA" id="ARBA00022679"/>
    </source>
</evidence>
<feature type="region of interest" description="Disordered" evidence="10">
    <location>
        <begin position="1"/>
        <end position="20"/>
    </location>
</feature>
<keyword evidence="3" id="KW-0328">Glycosyltransferase</keyword>
<comment type="similarity">
    <text evidence="2">Belongs to the YkuD family.</text>
</comment>
<dbReference type="GO" id="GO:0008360">
    <property type="term" value="P:regulation of cell shape"/>
    <property type="evidence" value="ECO:0007669"/>
    <property type="project" value="UniProtKB-UniRule"/>
</dbReference>
<evidence type="ECO:0000256" key="1">
    <source>
        <dbReference type="ARBA" id="ARBA00004752"/>
    </source>
</evidence>
<sequence length="297" mass="32580">MRRDSTLTNPKGSRPEGVYKNLSQVSLGEIALGASVPPDEVAQGSTAQRAFTPKSSAIKPQSKSKIIKKNVAKATTRRASTLKYSAIKPQSKSEIIKKNVAKGTNVGAIVPQTQPQIIKNNVAKEADLPTKTRLVAQAERQNPVTDSWPKALWSKASAQQVPSSRVADAKTQVVVDLSDRRTYVYAKDEVIASYPIAIGKKGWETPTGSFQVIHMRHYPIWRHPITGKVFEAGTDSPLGDRWIGFWSDGRNEIGFHGTPEIDLVGTAVSHGCLRMRNSDVRLLYEQVSLGTKVLVRE</sequence>
<accession>A0A5P8W4B5</accession>
<evidence type="ECO:0000313" key="13">
    <source>
        <dbReference type="Proteomes" id="UP000326678"/>
    </source>
</evidence>
<feature type="compositionally biased region" description="Polar residues" evidence="10">
    <location>
        <begin position="1"/>
        <end position="11"/>
    </location>
</feature>
<proteinExistence type="inferred from homology"/>
<dbReference type="PANTHER" id="PTHR30582">
    <property type="entry name" value="L,D-TRANSPEPTIDASE"/>
    <property type="match status" value="1"/>
</dbReference>
<name>A0A5P8W4B5_9NOSO</name>
<dbReference type="InterPro" id="IPR038063">
    <property type="entry name" value="Transpep_catalytic_dom"/>
</dbReference>
<evidence type="ECO:0000256" key="3">
    <source>
        <dbReference type="ARBA" id="ARBA00022676"/>
    </source>
</evidence>
<dbReference type="GO" id="GO:0071972">
    <property type="term" value="F:peptidoglycan L,D-transpeptidase activity"/>
    <property type="evidence" value="ECO:0007669"/>
    <property type="project" value="TreeGrafter"/>
</dbReference>
<evidence type="ECO:0000256" key="6">
    <source>
        <dbReference type="ARBA" id="ARBA00022960"/>
    </source>
</evidence>
<dbReference type="PROSITE" id="PS52029">
    <property type="entry name" value="LD_TPASE"/>
    <property type="match status" value="1"/>
</dbReference>